<evidence type="ECO:0000256" key="1">
    <source>
        <dbReference type="PROSITE-ProRule" id="PRU10141"/>
    </source>
</evidence>
<feature type="region of interest" description="Disordered" evidence="2">
    <location>
        <begin position="809"/>
        <end position="862"/>
    </location>
</feature>
<dbReference type="InterPro" id="IPR017441">
    <property type="entry name" value="Protein_kinase_ATP_BS"/>
</dbReference>
<name>A0A843TPD1_COLES</name>
<dbReference type="Gene3D" id="3.10.20.90">
    <property type="entry name" value="Phosphatidylinositol 3-kinase Catalytic Subunit, Chain A, domain 1"/>
    <property type="match status" value="1"/>
</dbReference>
<feature type="compositionally biased region" description="Basic and acidic residues" evidence="2">
    <location>
        <begin position="779"/>
        <end position="788"/>
    </location>
</feature>
<dbReference type="PROSITE" id="PS00107">
    <property type="entry name" value="PROTEIN_KINASE_ATP"/>
    <property type="match status" value="1"/>
</dbReference>
<dbReference type="SMART" id="SM00666">
    <property type="entry name" value="PB1"/>
    <property type="match status" value="1"/>
</dbReference>
<dbReference type="SUPFAM" id="SSF56112">
    <property type="entry name" value="Protein kinase-like (PK-like)"/>
    <property type="match status" value="2"/>
</dbReference>
<dbReference type="Gene3D" id="3.30.200.20">
    <property type="entry name" value="Phosphorylase Kinase, domain 1"/>
    <property type="match status" value="1"/>
</dbReference>
<dbReference type="InterPro" id="IPR053198">
    <property type="entry name" value="Gynoecium_Dev_Regulator"/>
</dbReference>
<feature type="binding site" evidence="1">
    <location>
        <position position="1006"/>
    </location>
    <ligand>
        <name>ATP</name>
        <dbReference type="ChEBI" id="CHEBI:30616"/>
    </ligand>
</feature>
<dbReference type="SUPFAM" id="SSF54277">
    <property type="entry name" value="CAD &amp; PB1 domains"/>
    <property type="match status" value="1"/>
</dbReference>
<dbReference type="FunFam" id="3.10.20.90:FF:000058">
    <property type="entry name" value="Octicosapeptide/phox/Bem1p domain kinase superfamily protein"/>
    <property type="match status" value="1"/>
</dbReference>
<comment type="caution">
    <text evidence="5">The sequence shown here is derived from an EMBL/GenBank/DDBJ whole genome shotgun (WGS) entry which is preliminary data.</text>
</comment>
<evidence type="ECO:0000259" key="3">
    <source>
        <dbReference type="SMART" id="SM00219"/>
    </source>
</evidence>
<dbReference type="GO" id="GO:0004713">
    <property type="term" value="F:protein tyrosine kinase activity"/>
    <property type="evidence" value="ECO:0007669"/>
    <property type="project" value="InterPro"/>
</dbReference>
<feature type="compositionally biased region" description="Low complexity" evidence="2">
    <location>
        <begin position="757"/>
        <end position="769"/>
    </location>
</feature>
<dbReference type="Proteomes" id="UP000652761">
    <property type="component" value="Unassembled WGS sequence"/>
</dbReference>
<feature type="compositionally biased region" description="Basic and acidic residues" evidence="2">
    <location>
        <begin position="851"/>
        <end position="862"/>
    </location>
</feature>
<dbReference type="PANTHER" id="PTHR31066:SF90">
    <property type="entry name" value="PB1 DOMAIN-CONTAINING PROTEIN"/>
    <property type="match status" value="1"/>
</dbReference>
<dbReference type="Gene3D" id="1.10.510.10">
    <property type="entry name" value="Transferase(Phosphotransferase) domain 1"/>
    <property type="match status" value="1"/>
</dbReference>
<dbReference type="InterPro" id="IPR020635">
    <property type="entry name" value="Tyr_kinase_cat_dom"/>
</dbReference>
<dbReference type="Pfam" id="PF07714">
    <property type="entry name" value="PK_Tyr_Ser-Thr"/>
    <property type="match status" value="1"/>
</dbReference>
<feature type="domain" description="PB1" evidence="4">
    <location>
        <begin position="172"/>
        <end position="259"/>
    </location>
</feature>
<reference evidence="5" key="1">
    <citation type="submission" date="2017-07" db="EMBL/GenBank/DDBJ databases">
        <title>Taro Niue Genome Assembly and Annotation.</title>
        <authorList>
            <person name="Atibalentja N."/>
            <person name="Keating K."/>
            <person name="Fields C.J."/>
        </authorList>
    </citation>
    <scope>NUCLEOTIDE SEQUENCE</scope>
    <source>
        <strain evidence="5">Niue_2</strain>
        <tissue evidence="5">Leaf</tissue>
    </source>
</reference>
<evidence type="ECO:0000259" key="4">
    <source>
        <dbReference type="SMART" id="SM00666"/>
    </source>
</evidence>
<keyword evidence="6" id="KW-1185">Reference proteome</keyword>
<feature type="region of interest" description="Disordered" evidence="2">
    <location>
        <begin position="97"/>
        <end position="135"/>
    </location>
</feature>
<dbReference type="InterPro" id="IPR000270">
    <property type="entry name" value="PB1_dom"/>
</dbReference>
<dbReference type="AlphaFoldDB" id="A0A843TPD1"/>
<dbReference type="EMBL" id="NMUH01000094">
    <property type="protein sequence ID" value="MQL71293.1"/>
    <property type="molecule type" value="Genomic_DNA"/>
</dbReference>
<feature type="region of interest" description="Disordered" evidence="2">
    <location>
        <begin position="757"/>
        <end position="797"/>
    </location>
</feature>
<evidence type="ECO:0000313" key="5">
    <source>
        <dbReference type="EMBL" id="MQL71293.1"/>
    </source>
</evidence>
<proteinExistence type="predicted"/>
<protein>
    <recommendedName>
        <fullName evidence="7">Protein kinase domain-containing protein</fullName>
    </recommendedName>
</protein>
<evidence type="ECO:0000256" key="2">
    <source>
        <dbReference type="SAM" id="MobiDB-lite"/>
    </source>
</evidence>
<sequence>MAGEDSRPSGQRFPHNYVPGYLGGVAPFESHMNNVSLQTGEEFSVDFLLDRLAPIAARGPPERPGIERVHMKRGGFNFHQNIHPGYEDLPGVLGLRRTESDSASDADSPCRMQMDTDQKVSHDPSDEASPSPASVLLQESVSHPHSTGTSTFSKPGGFKFLCSFGGKILPRPGDGKLRYVGGETRIISISPNLSWQELTQKTLRICNRYHTIKYQLPGEDLDALISVSSDEDLHHMVEEYYGFHKADRSQRLRLFLIPAEESENNSIDMTSLQNSSEYHYVVAVNCISPKEIPSRNRPNKLGQNVDSSPVLFDDSFAFICPSDDVGRSEVSSPVGVFSRRPPQLFLPLRNAAGAAALSPTLFTGPVQQRNSKNPWKHPGEDQVVIDQGLQRSYQFDIGHGPCGMPNYKKAYLPSDDQISAQKHGTHFQYQRVSPPLSPNDYSQSGFSYCKKSALEEKASAPGMFSGQHADPPGMISGWNHPVGRHGIPHALCDPMLEDHVGKNFSCLKDTISPADCTVSQLPRQLCQDKLEERTALENKGIFDFEFSMLQNLMPTSSEPDCSDSLDLFGLPRRNIARYRKGYRFDEKHQDEGIVMDHDSKSESCCGQHDLDSSLLMSDTKGALNDNIDRARGTTTNTSELDCSNHHLTSIQGADVPSQELKALESSVPASSYNASEILLDVLEEKSILNQAGNTKPLIPVSSYNLGKYEPSCSSEQLKDATDCKPPASWLNSLSEIVYTIEFPELCMKEQYSDENSSDMISLSSSNLTSHLPPGYISQDSRDPQERVDSPTNSASSELLNVQFDNSDQSLNWHIDEPSNGPPFHNASTSETSTRQPHIFDQGPFNYGDPNGEDKDNVKHGDKPFRREDIRLRQDWNVKAATEVLVTIEDVTDNVPTDIPVSPTIEPRVMHHATMDMDVDNMSTPKVTVVDSSTPVSESEDVHADGRVTDESTGNAMKAEIEAGTYSLQMIKRADLEELRELGSGTFGTVYYGKWRGTDVAIKRIKKSCFAARTSEQENLQVIYVFLKCEGGILNNTLRPPIPAQCDPEWRKLMEQCWSPDPAARPSFAEITTRLRRMSMTPQAKGRHC</sequence>
<dbReference type="OrthoDB" id="4062651at2759"/>
<dbReference type="Pfam" id="PF00564">
    <property type="entry name" value="PB1"/>
    <property type="match status" value="1"/>
</dbReference>
<keyword evidence="1" id="KW-0067">ATP-binding</keyword>
<dbReference type="CDD" id="cd06410">
    <property type="entry name" value="PB1_UP2"/>
    <property type="match status" value="1"/>
</dbReference>
<evidence type="ECO:0008006" key="7">
    <source>
        <dbReference type="Google" id="ProtNLM"/>
    </source>
</evidence>
<gene>
    <name evidence="5" type="ORF">Taro_003627</name>
</gene>
<dbReference type="InterPro" id="IPR001245">
    <property type="entry name" value="Ser-Thr/Tyr_kinase_cat_dom"/>
</dbReference>
<dbReference type="PANTHER" id="PTHR31066">
    <property type="entry name" value="OS05G0427100 PROTEIN-RELATED"/>
    <property type="match status" value="1"/>
</dbReference>
<organism evidence="5 6">
    <name type="scientific">Colocasia esculenta</name>
    <name type="common">Wild taro</name>
    <name type="synonym">Arum esculentum</name>
    <dbReference type="NCBI Taxonomy" id="4460"/>
    <lineage>
        <taxon>Eukaryota</taxon>
        <taxon>Viridiplantae</taxon>
        <taxon>Streptophyta</taxon>
        <taxon>Embryophyta</taxon>
        <taxon>Tracheophyta</taxon>
        <taxon>Spermatophyta</taxon>
        <taxon>Magnoliopsida</taxon>
        <taxon>Liliopsida</taxon>
        <taxon>Araceae</taxon>
        <taxon>Aroideae</taxon>
        <taxon>Colocasieae</taxon>
        <taxon>Colocasia</taxon>
    </lineage>
</organism>
<accession>A0A843TPD1</accession>
<dbReference type="InterPro" id="IPR011009">
    <property type="entry name" value="Kinase-like_dom_sf"/>
</dbReference>
<feature type="compositionally biased region" description="Basic and acidic residues" evidence="2">
    <location>
        <begin position="114"/>
        <end position="125"/>
    </location>
</feature>
<feature type="compositionally biased region" description="Polar residues" evidence="2">
    <location>
        <begin position="825"/>
        <end position="835"/>
    </location>
</feature>
<evidence type="ECO:0000313" key="6">
    <source>
        <dbReference type="Proteomes" id="UP000652761"/>
    </source>
</evidence>
<keyword evidence="1" id="KW-0547">Nucleotide-binding</keyword>
<dbReference type="SMART" id="SM00219">
    <property type="entry name" value="TyrKc"/>
    <property type="match status" value="1"/>
</dbReference>
<feature type="domain" description="Tyrosine-protein kinase catalytic" evidence="3">
    <location>
        <begin position="975"/>
        <end position="1074"/>
    </location>
</feature>
<dbReference type="GO" id="GO:0005524">
    <property type="term" value="F:ATP binding"/>
    <property type="evidence" value="ECO:0007669"/>
    <property type="project" value="UniProtKB-UniRule"/>
</dbReference>